<evidence type="ECO:0000313" key="8">
    <source>
        <dbReference type="EMBL" id="CAG9325037.1"/>
    </source>
</evidence>
<protein>
    <recommendedName>
        <fullName evidence="10">RING-type domain-containing protein</fullName>
    </recommendedName>
</protein>
<dbReference type="AlphaFoldDB" id="A0AAU9JIY4"/>
<evidence type="ECO:0000256" key="1">
    <source>
        <dbReference type="ARBA" id="ARBA00022723"/>
    </source>
</evidence>
<dbReference type="GO" id="GO:0008270">
    <property type="term" value="F:zinc ion binding"/>
    <property type="evidence" value="ECO:0007669"/>
    <property type="project" value="UniProtKB-KW"/>
</dbReference>
<feature type="domain" description="B box-type" evidence="7">
    <location>
        <begin position="156"/>
        <end position="195"/>
    </location>
</feature>
<gene>
    <name evidence="8" type="ORF">BSTOLATCC_MIC37783</name>
</gene>
<reference evidence="8" key="1">
    <citation type="submission" date="2021-09" db="EMBL/GenBank/DDBJ databases">
        <authorList>
            <consortium name="AG Swart"/>
            <person name="Singh M."/>
            <person name="Singh A."/>
            <person name="Seah K."/>
            <person name="Emmerich C."/>
        </authorList>
    </citation>
    <scope>NUCLEOTIDE SEQUENCE</scope>
    <source>
        <strain evidence="8">ATCC30299</strain>
    </source>
</reference>
<dbReference type="InterPro" id="IPR000315">
    <property type="entry name" value="Znf_B-box"/>
</dbReference>
<feature type="compositionally biased region" description="Basic residues" evidence="5">
    <location>
        <begin position="13"/>
        <end position="23"/>
    </location>
</feature>
<keyword evidence="3" id="KW-0862">Zinc</keyword>
<evidence type="ECO:0000259" key="6">
    <source>
        <dbReference type="PROSITE" id="PS50089"/>
    </source>
</evidence>
<evidence type="ECO:0000313" key="9">
    <source>
        <dbReference type="Proteomes" id="UP001162131"/>
    </source>
</evidence>
<dbReference type="InterPro" id="IPR017907">
    <property type="entry name" value="Znf_RING_CS"/>
</dbReference>
<evidence type="ECO:0008006" key="10">
    <source>
        <dbReference type="Google" id="ProtNLM"/>
    </source>
</evidence>
<proteinExistence type="predicted"/>
<dbReference type="InterPro" id="IPR013083">
    <property type="entry name" value="Znf_RING/FYVE/PHD"/>
</dbReference>
<feature type="domain" description="RING-type" evidence="6">
    <location>
        <begin position="90"/>
        <end position="134"/>
    </location>
</feature>
<dbReference type="PANTHER" id="PTHR47156:SF5">
    <property type="entry name" value="RING-TYPE DOMAIN-CONTAINING PROTEIN"/>
    <property type="match status" value="1"/>
</dbReference>
<dbReference type="InterPro" id="IPR052667">
    <property type="entry name" value="E3_ubiquitin-ligase_RING"/>
</dbReference>
<organism evidence="8 9">
    <name type="scientific">Blepharisma stoltei</name>
    <dbReference type="NCBI Taxonomy" id="1481888"/>
    <lineage>
        <taxon>Eukaryota</taxon>
        <taxon>Sar</taxon>
        <taxon>Alveolata</taxon>
        <taxon>Ciliophora</taxon>
        <taxon>Postciliodesmatophora</taxon>
        <taxon>Heterotrichea</taxon>
        <taxon>Heterotrichida</taxon>
        <taxon>Blepharismidae</taxon>
        <taxon>Blepharisma</taxon>
    </lineage>
</organism>
<keyword evidence="1" id="KW-0479">Metal-binding</keyword>
<comment type="caution">
    <text evidence="8">The sequence shown here is derived from an EMBL/GenBank/DDBJ whole genome shotgun (WGS) entry which is preliminary data.</text>
</comment>
<dbReference type="SMART" id="SM00184">
    <property type="entry name" value="RING"/>
    <property type="match status" value="1"/>
</dbReference>
<keyword evidence="2 4" id="KW-0863">Zinc-finger</keyword>
<dbReference type="PANTHER" id="PTHR47156">
    <property type="entry name" value="PROTEIN CBG20824"/>
    <property type="match status" value="1"/>
</dbReference>
<dbReference type="Pfam" id="PF00643">
    <property type="entry name" value="zf-B_box"/>
    <property type="match status" value="1"/>
</dbReference>
<dbReference type="Proteomes" id="UP001162131">
    <property type="component" value="Unassembled WGS sequence"/>
</dbReference>
<evidence type="ECO:0000259" key="7">
    <source>
        <dbReference type="PROSITE" id="PS50119"/>
    </source>
</evidence>
<dbReference type="EMBL" id="CAJZBQ010000037">
    <property type="protein sequence ID" value="CAG9325037.1"/>
    <property type="molecule type" value="Genomic_DNA"/>
</dbReference>
<dbReference type="GO" id="GO:0008137">
    <property type="term" value="F:NADH dehydrogenase (ubiquinone) activity"/>
    <property type="evidence" value="ECO:0007669"/>
    <property type="project" value="InterPro"/>
</dbReference>
<feature type="region of interest" description="Disordered" evidence="5">
    <location>
        <begin position="1"/>
        <end position="23"/>
    </location>
</feature>
<dbReference type="Gene3D" id="3.30.40.10">
    <property type="entry name" value="Zinc/RING finger domain, C3HC4 (zinc finger)"/>
    <property type="match status" value="1"/>
</dbReference>
<dbReference type="GO" id="GO:0042773">
    <property type="term" value="P:ATP synthesis coupled electron transport"/>
    <property type="evidence" value="ECO:0007669"/>
    <property type="project" value="InterPro"/>
</dbReference>
<dbReference type="InterPro" id="IPR001841">
    <property type="entry name" value="Znf_RING"/>
</dbReference>
<evidence type="ECO:0000256" key="5">
    <source>
        <dbReference type="SAM" id="MobiDB-lite"/>
    </source>
</evidence>
<accession>A0AAU9JIY4</accession>
<dbReference type="PROSITE" id="PS50119">
    <property type="entry name" value="ZF_BBOX"/>
    <property type="match status" value="1"/>
</dbReference>
<evidence type="ECO:0000256" key="4">
    <source>
        <dbReference type="PROSITE-ProRule" id="PRU00024"/>
    </source>
</evidence>
<dbReference type="Gene3D" id="3.30.160.60">
    <property type="entry name" value="Classic Zinc Finger"/>
    <property type="match status" value="1"/>
</dbReference>
<dbReference type="InterPro" id="IPR000283">
    <property type="entry name" value="NADH_UbQ_OxRdtase_75kDa_su_CS"/>
</dbReference>
<name>A0AAU9JIY4_9CILI</name>
<evidence type="ECO:0000256" key="2">
    <source>
        <dbReference type="ARBA" id="ARBA00022771"/>
    </source>
</evidence>
<dbReference type="SUPFAM" id="SSF57845">
    <property type="entry name" value="B-box zinc-binding domain"/>
    <property type="match status" value="1"/>
</dbReference>
<sequence>MVKHHTNPNTTRRPVRTLKKKVPKIPEKASKKEILVVGDNNSDPKYKLFEAATIGIASDIEKGNIFLDQLEQLSWTYPVLKRTPCPFQTCPKCSQLYEAKDKLPICLPCGHTFCNNCLKNCLITPGRGLCPFDNKEFFSLIDFLPVNFALIMDIDEAPQRCSKHRLILIGYCRDCSKLICGRCMFEHTKHDCFDVDSDEAIKRADYNYTLIATLEANLIKQKNIWAEEFEMMKKYLGLIEQYIKKYDDEKILKDRLAMDIGINDDRIITLVVELKHYLNGELRTLMNKIAECLAKHVRILSDLKENFKQMTLLDRLCLCLEHNFDLNAEPSSISAVEKLYNALEPVAERA</sequence>
<dbReference type="PROSITE" id="PS00641">
    <property type="entry name" value="COMPLEX1_75K_1"/>
    <property type="match status" value="1"/>
</dbReference>
<dbReference type="PROSITE" id="PS00518">
    <property type="entry name" value="ZF_RING_1"/>
    <property type="match status" value="1"/>
</dbReference>
<dbReference type="GO" id="GO:0016020">
    <property type="term" value="C:membrane"/>
    <property type="evidence" value="ECO:0007669"/>
    <property type="project" value="InterPro"/>
</dbReference>
<dbReference type="SUPFAM" id="SSF57850">
    <property type="entry name" value="RING/U-box"/>
    <property type="match status" value="1"/>
</dbReference>
<keyword evidence="9" id="KW-1185">Reference proteome</keyword>
<evidence type="ECO:0000256" key="3">
    <source>
        <dbReference type="ARBA" id="ARBA00022833"/>
    </source>
</evidence>
<dbReference type="PROSITE" id="PS50089">
    <property type="entry name" value="ZF_RING_2"/>
    <property type="match status" value="1"/>
</dbReference>